<protein>
    <submittedName>
        <fullName evidence="2">Uncharacterized protein</fullName>
    </submittedName>
</protein>
<feature type="region of interest" description="Disordered" evidence="1">
    <location>
        <begin position="268"/>
        <end position="305"/>
    </location>
</feature>
<name>A0A067PH99_9AGAM</name>
<feature type="compositionally biased region" description="Basic and acidic residues" evidence="1">
    <location>
        <begin position="293"/>
        <end position="305"/>
    </location>
</feature>
<dbReference type="EMBL" id="KL197729">
    <property type="protein sequence ID" value="KDQ54288.1"/>
    <property type="molecule type" value="Genomic_DNA"/>
</dbReference>
<proteinExistence type="predicted"/>
<evidence type="ECO:0000313" key="3">
    <source>
        <dbReference type="Proteomes" id="UP000027265"/>
    </source>
</evidence>
<feature type="region of interest" description="Disordered" evidence="1">
    <location>
        <begin position="207"/>
        <end position="251"/>
    </location>
</feature>
<feature type="compositionally biased region" description="Low complexity" evidence="1">
    <location>
        <begin position="207"/>
        <end position="221"/>
    </location>
</feature>
<reference evidence="3" key="1">
    <citation type="journal article" date="2014" name="Proc. Natl. Acad. Sci. U.S.A.">
        <title>Extensive sampling of basidiomycete genomes demonstrates inadequacy of the white-rot/brown-rot paradigm for wood decay fungi.</title>
        <authorList>
            <person name="Riley R."/>
            <person name="Salamov A.A."/>
            <person name="Brown D.W."/>
            <person name="Nagy L.G."/>
            <person name="Floudas D."/>
            <person name="Held B.W."/>
            <person name="Levasseur A."/>
            <person name="Lombard V."/>
            <person name="Morin E."/>
            <person name="Otillar R."/>
            <person name="Lindquist E.A."/>
            <person name="Sun H."/>
            <person name="LaButti K.M."/>
            <person name="Schmutz J."/>
            <person name="Jabbour D."/>
            <person name="Luo H."/>
            <person name="Baker S.E."/>
            <person name="Pisabarro A.G."/>
            <person name="Walton J.D."/>
            <person name="Blanchette R.A."/>
            <person name="Henrissat B."/>
            <person name="Martin F."/>
            <person name="Cullen D."/>
            <person name="Hibbett D.S."/>
            <person name="Grigoriev I.V."/>
        </authorList>
    </citation>
    <scope>NUCLEOTIDE SEQUENCE [LARGE SCALE GENOMIC DNA]</scope>
    <source>
        <strain evidence="3">MUCL 33604</strain>
    </source>
</reference>
<dbReference type="AlphaFoldDB" id="A0A067PH99"/>
<evidence type="ECO:0000256" key="1">
    <source>
        <dbReference type="SAM" id="MobiDB-lite"/>
    </source>
</evidence>
<dbReference type="Proteomes" id="UP000027265">
    <property type="component" value="Unassembled WGS sequence"/>
</dbReference>
<accession>A0A067PH99</accession>
<sequence length="305" mass="34924">MYSPFNIPIYQPSPYSYSGLKLHELPLLAQHYLETIETPHSALDVSFIQSKISELSVALFRSLQGVDIAMVERRHEARMISDRVQRSPTKATFERATHLAVRRDEERIGEILNVLLPERQSILDEFMIKFDTLVWLQMEGRGEGENLSVEKQMQDRDRMCAPVLEYTHQALLALDKDVMEKSFSKMLAQVGNHTVLPDIDSVRQGFSSSLTSRRASRSPTTPVFVPPAEPWRSLPPTQHDALPPQQSTCRNGHQYIPAEMDPRTRTFRDVQNTKRGPTFPVTQGRARSNSWRSRGDWKDGHEVTE</sequence>
<organism evidence="2 3">
    <name type="scientific">Jaapia argillacea MUCL 33604</name>
    <dbReference type="NCBI Taxonomy" id="933084"/>
    <lineage>
        <taxon>Eukaryota</taxon>
        <taxon>Fungi</taxon>
        <taxon>Dikarya</taxon>
        <taxon>Basidiomycota</taxon>
        <taxon>Agaricomycotina</taxon>
        <taxon>Agaricomycetes</taxon>
        <taxon>Agaricomycetidae</taxon>
        <taxon>Jaapiales</taxon>
        <taxon>Jaapiaceae</taxon>
        <taxon>Jaapia</taxon>
    </lineage>
</organism>
<dbReference type="InParanoid" id="A0A067PH99"/>
<gene>
    <name evidence="2" type="ORF">JAAARDRAFT_38446</name>
</gene>
<dbReference type="HOGENOM" id="CLU_912348_0_0_1"/>
<dbReference type="OrthoDB" id="2645319at2759"/>
<keyword evidence="3" id="KW-1185">Reference proteome</keyword>
<evidence type="ECO:0000313" key="2">
    <source>
        <dbReference type="EMBL" id="KDQ54288.1"/>
    </source>
</evidence>